<dbReference type="Proteomes" id="UP000383932">
    <property type="component" value="Unassembled WGS sequence"/>
</dbReference>
<comment type="similarity">
    <text evidence="11">Belongs to the RNA cytidine acetyltransferase family. NAT10 subfamily.</text>
</comment>
<dbReference type="InterPro" id="IPR019721">
    <property type="entry name" value="NADH-UbQ_OxRdtase_su21_N"/>
</dbReference>
<sequence length="1213" mass="135148">MLHVTADLVTHGSRLLANSHISKMPLKETQTPYPLLDADPRFGRVVRYFRPSDYAAWAGATAAGPAALLAYEWMDPSRHQMRPALRMVTCLGAIGGFLLAYQRSSLRFWGWTENSREEQLDYKELSARVAAGKPIYEESDMPPFIQGAAHRNSAFSQLKFAAIPWFNLVAHPHHGTNPEKYQPKSENYRSFIVLVGDKGRDQASLNEYANYVSHPISARPSVLWCYKKDLGFTSHRKKREAKIKRDVKRGIREANEQDPFEIFVTVTDIRYTYYKESHKILGNTYGMCVLQDFEAITPNLLARTIETVEGGGLVVLLLKTMTSLKQLYTMTMDVHARYRTSSHDSVTARFNERFILSLASCDDCLVLDDELNVLPISRGKDIEPIDEAEEKGKGKQIEVELTELKESLVDTKPIGDLIKLAKTIDQAKALLTFVEAIAEKTLSSTVALTAARGRGKSAALGMAIAAALAHGYSNIFVTSPSPENLKTLFDFIFKGMDVLGYEEHLDYDIVQSTNPDFNKAIVRVNVFREHRQTIQYIQPQDAHVLGQAELVVIDEAAAIPLPLVRNLLGPYLVFMASTINGYEGTGRSLSLKLIQQLRESARAKDNDDSPAPNSKRKAASGSGAKARTLREIKLETPIRYGSGDKVEKWLHAVLCLDATVASRGISGSGCPHPPQCELFYVNRDTLFSYNPASEVFLQRMMALFVASHYKNSPNDLQLMSDAPAHHLFVLLPPLRDDESTLPDPLVVLQVALEGNISKQAILESLSHGIRSGGDLIPWIISQQFQDNNFAELSGARIVRIATHPDYASMGYGSRALKALESFYNGEYFNLDEVPDETHEEEYRPVIDPGTTLLTDKIAVRSAAQMPPLLQRLSQRKPEMLDYIGVSYGLSAQLLRFWKRAGYCPLYLRQTSSDLTGENTCVMLKSLGEGEEREEHWIGAFAQGERFLSLLSFQFREFGSVTALSILEAISSAEQRSGRAVQEIGLTELNFMLTPFDLKRLESYANSLVDYHVIMDLLPTLGTLYFTRRLGPDVKLNAVQSSILVCLGMQRKTVEQVETELGIPVNQALALFVKAIRKICTRLQSVHKDAIGADMPVPAAAATAEDWKPLAQTVEEELREAGEEVTRELEVRAKQREMIDALDLSKYAIDDAAGDWADAEAHVAKLADPARRKSVSTVVSVKSSESGSKKRVGEQEQQPPKKKNRRSLSRGSKK</sequence>
<proteinExistence type="inferred from homology"/>
<feature type="domain" description="N-acetyltransferase" evidence="16">
    <location>
        <begin position="699"/>
        <end position="926"/>
    </location>
</feature>
<dbReference type="EMBL" id="SSOP01000065">
    <property type="protein sequence ID" value="KAB5592436.1"/>
    <property type="molecule type" value="Genomic_DNA"/>
</dbReference>
<keyword evidence="5 11" id="KW-0547">Nucleotide-binding</keyword>
<comment type="function">
    <text evidence="11">RNA cytidine acetyltransferase with specificity toward both 18S rRNA and tRNAs. Catalyzes the formation of N(4)-acetylcytidine (ac4C) in 18S rRNA. Required for early nucleolar cleavages of precursor rRNA at sites A0, A1 and A2 during 18S rRNA synthesis. Catalyzes the formation of ac4C in serine and leucine tRNAs. Requires the tRNA-binding adapter protein TAN1 for full tRNA acetyltransferase activity but not for 18S rRNA acetylation.</text>
</comment>
<name>A0A5N5QMP2_9AGAM</name>
<organism evidence="18 19">
    <name type="scientific">Ceratobasidium theobromae</name>
    <dbReference type="NCBI Taxonomy" id="1582974"/>
    <lineage>
        <taxon>Eukaryota</taxon>
        <taxon>Fungi</taxon>
        <taxon>Dikarya</taxon>
        <taxon>Basidiomycota</taxon>
        <taxon>Agaricomycotina</taxon>
        <taxon>Agaricomycetes</taxon>
        <taxon>Cantharellales</taxon>
        <taxon>Ceratobasidiaceae</taxon>
        <taxon>Ceratobasidium</taxon>
    </lineage>
</organism>
<dbReference type="InterPro" id="IPR032672">
    <property type="entry name" value="TmcA/NAT10/Kre33"/>
</dbReference>
<dbReference type="GO" id="GO:0000049">
    <property type="term" value="F:tRNA binding"/>
    <property type="evidence" value="ECO:0007669"/>
    <property type="project" value="TreeGrafter"/>
</dbReference>
<gene>
    <name evidence="11" type="primary">NAT10</name>
    <name evidence="18" type="ORF">CTheo_4144</name>
</gene>
<feature type="binding site" evidence="11">
    <location>
        <begin position="807"/>
        <end position="813"/>
    </location>
    <ligand>
        <name>acetyl-CoA</name>
        <dbReference type="ChEBI" id="CHEBI:57288"/>
    </ligand>
</feature>
<feature type="region of interest" description="Disordered" evidence="12">
    <location>
        <begin position="601"/>
        <end position="624"/>
    </location>
</feature>
<dbReference type="Gene3D" id="3.40.630.30">
    <property type="match status" value="1"/>
</dbReference>
<evidence type="ECO:0000259" key="13">
    <source>
        <dbReference type="Pfam" id="PF05127"/>
    </source>
</evidence>
<dbReference type="OrthoDB" id="10067491at2759"/>
<dbReference type="Pfam" id="PF13718">
    <property type="entry name" value="GNAT_acetyltr_2"/>
    <property type="match status" value="1"/>
</dbReference>
<reference evidence="18 19" key="1">
    <citation type="journal article" date="2019" name="Fungal Biol. Biotechnol.">
        <title>Draft genome sequence of fastidious pathogen Ceratobasidium theobromae, which causes vascular-streak dieback in Theobroma cacao.</title>
        <authorList>
            <person name="Ali S.S."/>
            <person name="Asman A."/>
            <person name="Shao J."/>
            <person name="Firmansyah A.P."/>
            <person name="Susilo A.W."/>
            <person name="Rosmana A."/>
            <person name="McMahon P."/>
            <person name="Junaid M."/>
            <person name="Guest D."/>
            <person name="Kheng T.Y."/>
            <person name="Meinhardt L.W."/>
            <person name="Bailey B.A."/>
        </authorList>
    </citation>
    <scope>NUCLEOTIDE SEQUENCE [LARGE SCALE GENOMIC DNA]</scope>
    <source>
        <strain evidence="18 19">CT2</strain>
    </source>
</reference>
<feature type="domain" description="TmcA/NAT10 N-terminal" evidence="14">
    <location>
        <begin position="184"/>
        <end position="368"/>
    </location>
</feature>
<keyword evidence="3 11" id="KW-0808">Transferase</keyword>
<feature type="binding site" evidence="11">
    <location>
        <begin position="800"/>
        <end position="802"/>
    </location>
    <ligand>
        <name>acetyl-CoA</name>
        <dbReference type="ChEBI" id="CHEBI:57288"/>
    </ligand>
</feature>
<feature type="domain" description="NADH-ubiquinone oxidoreductase 21kDa subunit N-terminal" evidence="15">
    <location>
        <begin position="31"/>
        <end position="113"/>
    </location>
</feature>
<evidence type="ECO:0000259" key="16">
    <source>
        <dbReference type="Pfam" id="PF13718"/>
    </source>
</evidence>
<evidence type="ECO:0000256" key="5">
    <source>
        <dbReference type="ARBA" id="ARBA00022741"/>
    </source>
</evidence>
<feature type="region of interest" description="Disordered" evidence="12">
    <location>
        <begin position="1167"/>
        <end position="1213"/>
    </location>
</feature>
<keyword evidence="8 11" id="KW-0012">Acyltransferase</keyword>
<dbReference type="GO" id="GO:1990883">
    <property type="term" value="F:18S rRNA cytidine N-acetyltransferase activity"/>
    <property type="evidence" value="ECO:0007669"/>
    <property type="project" value="TreeGrafter"/>
</dbReference>
<feature type="domain" description="Possible tRNA binding" evidence="17">
    <location>
        <begin position="936"/>
        <end position="1159"/>
    </location>
</feature>
<dbReference type="Pfam" id="PF10785">
    <property type="entry name" value="NADH-u_ox-rdase"/>
    <property type="match status" value="1"/>
</dbReference>
<dbReference type="FunFam" id="3.40.50.300:FF:002218">
    <property type="entry name" value="tRNA(Met) cytidine acetyltransferase TmcA"/>
    <property type="match status" value="1"/>
</dbReference>
<keyword evidence="2 11" id="KW-0698">rRNA processing</keyword>
<evidence type="ECO:0000256" key="12">
    <source>
        <dbReference type="SAM" id="MobiDB-lite"/>
    </source>
</evidence>
<evidence type="ECO:0000256" key="3">
    <source>
        <dbReference type="ARBA" id="ARBA00022679"/>
    </source>
</evidence>
<dbReference type="InterPro" id="IPR027417">
    <property type="entry name" value="P-loop_NTPase"/>
</dbReference>
<evidence type="ECO:0000256" key="11">
    <source>
        <dbReference type="HAMAP-Rule" id="MF_03211"/>
    </source>
</evidence>
<evidence type="ECO:0000256" key="10">
    <source>
        <dbReference type="ARBA" id="ARBA00068357"/>
    </source>
</evidence>
<evidence type="ECO:0000259" key="15">
    <source>
        <dbReference type="Pfam" id="PF10785"/>
    </source>
</evidence>
<evidence type="ECO:0000256" key="8">
    <source>
        <dbReference type="ARBA" id="ARBA00023315"/>
    </source>
</evidence>
<dbReference type="Gene3D" id="3.40.50.300">
    <property type="entry name" value="P-loop containing nucleotide triphosphate hydrolases"/>
    <property type="match status" value="1"/>
</dbReference>
<dbReference type="InterPro" id="IPR027992">
    <property type="entry name" value="tRNA_bind_dom"/>
</dbReference>
<feature type="binding site" evidence="11">
    <location>
        <position position="899"/>
    </location>
    <ligand>
        <name>acetyl-CoA</name>
        <dbReference type="ChEBI" id="CHEBI:57288"/>
    </ligand>
</feature>
<dbReference type="EC" id="2.3.1.-" evidence="11"/>
<dbReference type="Pfam" id="PF13725">
    <property type="entry name" value="tRNA_bind_2"/>
    <property type="match status" value="1"/>
</dbReference>
<dbReference type="InterPro" id="IPR007807">
    <property type="entry name" value="TcmA/NAT10_helicase"/>
</dbReference>
<comment type="subcellular location">
    <subcellularLocation>
        <location evidence="1 11">Nucleus</location>
        <location evidence="1 11">Nucleolus</location>
    </subcellularLocation>
</comment>
<comment type="subunit">
    <text evidence="11">Interacts with TAN1.</text>
</comment>
<dbReference type="PANTHER" id="PTHR10925:SF5">
    <property type="entry name" value="RNA CYTIDINE ACETYLTRANSFERASE"/>
    <property type="match status" value="1"/>
</dbReference>
<dbReference type="AlphaFoldDB" id="A0A5N5QMP2"/>
<evidence type="ECO:0000256" key="4">
    <source>
        <dbReference type="ARBA" id="ARBA00022694"/>
    </source>
</evidence>
<feature type="compositionally biased region" description="Basic residues" evidence="12">
    <location>
        <begin position="1199"/>
        <end position="1213"/>
    </location>
</feature>
<evidence type="ECO:0000313" key="19">
    <source>
        <dbReference type="Proteomes" id="UP000383932"/>
    </source>
</evidence>
<evidence type="ECO:0000313" key="18">
    <source>
        <dbReference type="EMBL" id="KAB5592436.1"/>
    </source>
</evidence>
<evidence type="ECO:0000256" key="1">
    <source>
        <dbReference type="ARBA" id="ARBA00004604"/>
    </source>
</evidence>
<evidence type="ECO:0000259" key="14">
    <source>
        <dbReference type="Pfam" id="PF08351"/>
    </source>
</evidence>
<comment type="catalytic activity">
    <reaction evidence="11">
        <text>a cytidine in tRNA + acetyl-CoA + ATP + H2O = an N(4)-acetylcytidine in tRNA + ADP + phosphate + CoA + H(+)</text>
        <dbReference type="Rhea" id="RHEA:53876"/>
        <dbReference type="Rhea" id="RHEA-COMP:13670"/>
        <dbReference type="Rhea" id="RHEA-COMP:13671"/>
        <dbReference type="ChEBI" id="CHEBI:15377"/>
        <dbReference type="ChEBI" id="CHEBI:15378"/>
        <dbReference type="ChEBI" id="CHEBI:30616"/>
        <dbReference type="ChEBI" id="CHEBI:43474"/>
        <dbReference type="ChEBI" id="CHEBI:57287"/>
        <dbReference type="ChEBI" id="CHEBI:57288"/>
        <dbReference type="ChEBI" id="CHEBI:74900"/>
        <dbReference type="ChEBI" id="CHEBI:82748"/>
        <dbReference type="ChEBI" id="CHEBI:456216"/>
    </reaction>
</comment>
<dbReference type="Gene3D" id="3.40.50.11040">
    <property type="match status" value="1"/>
</dbReference>
<dbReference type="FunFam" id="3.40.50.11040:FF:000002">
    <property type="entry name" value="RNA cytidine acetyltransferase"/>
    <property type="match status" value="1"/>
</dbReference>
<dbReference type="InterPro" id="IPR033688">
    <property type="entry name" value="NAT10"/>
</dbReference>
<evidence type="ECO:0000256" key="2">
    <source>
        <dbReference type="ARBA" id="ARBA00022552"/>
    </source>
</evidence>
<dbReference type="PANTHER" id="PTHR10925">
    <property type="entry name" value="N-ACETYLTRANSFERASE 10"/>
    <property type="match status" value="1"/>
</dbReference>
<keyword evidence="19" id="KW-1185">Reference proteome</keyword>
<evidence type="ECO:0000259" key="17">
    <source>
        <dbReference type="Pfam" id="PF13725"/>
    </source>
</evidence>
<dbReference type="HAMAP" id="MF_03211">
    <property type="entry name" value="RNA_acetyltr_Nat10"/>
    <property type="match status" value="1"/>
</dbReference>
<feature type="binding site" evidence="11">
    <location>
        <position position="639"/>
    </location>
    <ligand>
        <name>ATP</name>
        <dbReference type="ChEBI" id="CHEBI:30616"/>
    </ligand>
</feature>
<dbReference type="GO" id="GO:0051391">
    <property type="term" value="P:tRNA acetylation"/>
    <property type="evidence" value="ECO:0007669"/>
    <property type="project" value="UniProtKB-UniRule"/>
</dbReference>
<keyword evidence="6 11" id="KW-0067">ATP-binding</keyword>
<comment type="catalytic activity">
    <reaction evidence="9 11">
        <text>a cytidine in 18S rRNA + acetyl-CoA + ATP + H2O = an N(4)-acetylcytidine in 18S rRNA + ADP + phosphate + CoA + H(+)</text>
        <dbReference type="Rhea" id="RHEA:51424"/>
        <dbReference type="Rhea" id="RHEA-COMP:13575"/>
        <dbReference type="Rhea" id="RHEA-COMP:13576"/>
        <dbReference type="ChEBI" id="CHEBI:15377"/>
        <dbReference type="ChEBI" id="CHEBI:15378"/>
        <dbReference type="ChEBI" id="CHEBI:30616"/>
        <dbReference type="ChEBI" id="CHEBI:43474"/>
        <dbReference type="ChEBI" id="CHEBI:57287"/>
        <dbReference type="ChEBI" id="CHEBI:57288"/>
        <dbReference type="ChEBI" id="CHEBI:74900"/>
        <dbReference type="ChEBI" id="CHEBI:82748"/>
        <dbReference type="ChEBI" id="CHEBI:456216"/>
    </reaction>
</comment>
<dbReference type="InterPro" id="IPR013562">
    <property type="entry name" value="TmcA/NAT10_N"/>
</dbReference>
<dbReference type="Pfam" id="PF05127">
    <property type="entry name" value="NAT10_TcmA_helicase"/>
    <property type="match status" value="1"/>
</dbReference>
<dbReference type="InterPro" id="IPR000182">
    <property type="entry name" value="GNAT_dom"/>
</dbReference>
<dbReference type="GO" id="GO:0005730">
    <property type="term" value="C:nucleolus"/>
    <property type="evidence" value="ECO:0007669"/>
    <property type="project" value="UniProtKB-SubCell"/>
</dbReference>
<dbReference type="Pfam" id="PF08351">
    <property type="entry name" value="TmcA_N"/>
    <property type="match status" value="1"/>
</dbReference>
<dbReference type="GO" id="GO:0030686">
    <property type="term" value="C:90S preribosome"/>
    <property type="evidence" value="ECO:0007669"/>
    <property type="project" value="TreeGrafter"/>
</dbReference>
<evidence type="ECO:0000256" key="7">
    <source>
        <dbReference type="ARBA" id="ARBA00023242"/>
    </source>
</evidence>
<keyword evidence="7 11" id="KW-0539">Nucleus</keyword>
<feature type="domain" description="TcmA/NAT10 helicase" evidence="13">
    <location>
        <begin position="448"/>
        <end position="657"/>
    </location>
</feature>
<comment type="caution">
    <text evidence="18">The sequence shown here is derived from an EMBL/GenBank/DDBJ whole genome shotgun (WGS) entry which is preliminary data.</text>
</comment>
<accession>A0A5N5QMP2</accession>
<evidence type="ECO:0000256" key="9">
    <source>
        <dbReference type="ARBA" id="ARBA00052133"/>
    </source>
</evidence>
<feature type="compositionally biased region" description="Low complexity" evidence="12">
    <location>
        <begin position="1174"/>
        <end position="1185"/>
    </location>
</feature>
<dbReference type="GO" id="GO:1904812">
    <property type="term" value="P:rRNA acetylation involved in maturation of SSU-rRNA"/>
    <property type="evidence" value="ECO:0007669"/>
    <property type="project" value="InterPro"/>
</dbReference>
<feature type="binding site" evidence="11">
    <location>
        <begin position="453"/>
        <end position="462"/>
    </location>
    <ligand>
        <name>ATP</name>
        <dbReference type="ChEBI" id="CHEBI:30616"/>
    </ligand>
</feature>
<keyword evidence="4 11" id="KW-0819">tRNA processing</keyword>
<evidence type="ECO:0000256" key="6">
    <source>
        <dbReference type="ARBA" id="ARBA00022840"/>
    </source>
</evidence>
<dbReference type="GO" id="GO:0051392">
    <property type="term" value="F:tRNA cytidine N4-acetyltransferase activity"/>
    <property type="evidence" value="ECO:0007669"/>
    <property type="project" value="RHEA"/>
</dbReference>
<protein>
    <recommendedName>
        <fullName evidence="10 11">RNA cytidine acetyltransferase</fullName>
        <ecNumber evidence="11">2.3.1.-</ecNumber>
    </recommendedName>
    <alternativeName>
        <fullName evidence="11">18S rRNA cytosine acetyltransferase</fullName>
    </alternativeName>
</protein>
<dbReference type="GO" id="GO:0005524">
    <property type="term" value="F:ATP binding"/>
    <property type="evidence" value="ECO:0007669"/>
    <property type="project" value="UniProtKB-UniRule"/>
</dbReference>